<dbReference type="Pfam" id="PF04578">
    <property type="entry name" value="DUF594"/>
    <property type="match status" value="1"/>
</dbReference>
<feature type="domain" description="DUF4220" evidence="2">
    <location>
        <begin position="284"/>
        <end position="549"/>
    </location>
</feature>
<proteinExistence type="predicted"/>
<dbReference type="InterPro" id="IPR007658">
    <property type="entry name" value="DUF594"/>
</dbReference>
<accession>R7WA11</accession>
<organism evidence="3">
    <name type="scientific">Aegilops tauschii</name>
    <name type="common">Tausch's goatgrass</name>
    <name type="synonym">Aegilops squarrosa</name>
    <dbReference type="NCBI Taxonomy" id="37682"/>
    <lineage>
        <taxon>Eukaryota</taxon>
        <taxon>Viridiplantae</taxon>
        <taxon>Streptophyta</taxon>
        <taxon>Embryophyta</taxon>
        <taxon>Tracheophyta</taxon>
        <taxon>Spermatophyta</taxon>
        <taxon>Magnoliopsida</taxon>
        <taxon>Liliopsida</taxon>
        <taxon>Poales</taxon>
        <taxon>Poaceae</taxon>
        <taxon>BOP clade</taxon>
        <taxon>Pooideae</taxon>
        <taxon>Triticodae</taxon>
        <taxon>Triticeae</taxon>
        <taxon>Triticinae</taxon>
        <taxon>Aegilops</taxon>
    </lineage>
</organism>
<dbReference type="GO" id="GO:0003676">
    <property type="term" value="F:nucleic acid binding"/>
    <property type="evidence" value="ECO:0007669"/>
    <property type="project" value="InterPro"/>
</dbReference>
<dbReference type="ExpressionAtlas" id="R7WA11">
    <property type="expression patterns" value="baseline"/>
</dbReference>
<evidence type="ECO:0000259" key="1">
    <source>
        <dbReference type="Pfam" id="PF13456"/>
    </source>
</evidence>
<dbReference type="InterPro" id="IPR025315">
    <property type="entry name" value="DUF4220"/>
</dbReference>
<dbReference type="EnsemblPlants" id="EMT18961">
    <property type="protein sequence ID" value="EMT18961"/>
    <property type="gene ID" value="F775_12984"/>
</dbReference>
<evidence type="ECO:0008006" key="4">
    <source>
        <dbReference type="Google" id="ProtNLM"/>
    </source>
</evidence>
<name>R7WA11_AEGTA</name>
<dbReference type="GO" id="GO:0004523">
    <property type="term" value="F:RNA-DNA hybrid ribonuclease activity"/>
    <property type="evidence" value="ECO:0007669"/>
    <property type="project" value="InterPro"/>
</dbReference>
<reference evidence="3" key="1">
    <citation type="submission" date="2015-06" db="UniProtKB">
        <authorList>
            <consortium name="EnsemblPlants"/>
        </authorList>
    </citation>
    <scope>IDENTIFICATION</scope>
</reference>
<feature type="domain" description="RNase H type-1" evidence="1">
    <location>
        <begin position="78"/>
        <end position="146"/>
    </location>
</feature>
<dbReference type="Pfam" id="PF13968">
    <property type="entry name" value="DUF4220"/>
    <property type="match status" value="1"/>
</dbReference>
<dbReference type="Pfam" id="PF13456">
    <property type="entry name" value="RVT_3"/>
    <property type="match status" value="1"/>
</dbReference>
<dbReference type="AlphaFoldDB" id="R7WA11"/>
<protein>
    <recommendedName>
        <fullName evidence="4">DUF4220 domain-containing protein</fullName>
    </recommendedName>
</protein>
<evidence type="ECO:0000313" key="3">
    <source>
        <dbReference type="EnsemblPlants" id="EMT18961"/>
    </source>
</evidence>
<dbReference type="InterPro" id="IPR002156">
    <property type="entry name" value="RNaseH_domain"/>
</dbReference>
<evidence type="ECO:0000259" key="2">
    <source>
        <dbReference type="Pfam" id="PF13968"/>
    </source>
</evidence>
<dbReference type="PANTHER" id="PTHR31325">
    <property type="entry name" value="OS01G0798800 PROTEIN-RELATED"/>
    <property type="match status" value="1"/>
</dbReference>
<sequence>MSKYWWGDEDLKKHMHWFSWWKMCVPKEKGGMGFRDLHCFNLALLAKQCWRLLCEPESLCARALKAKYFPNGDLLNSFDRDTGIGGTGAVLRDEAGFFVAASCSDIPFVEDAATAEARGLRDDLLLANEVGCNKIYVEADCLETMATGNCTAKADDFSKHIDGQLLRVNALLVASTIMIGVMVGMGAYGQRYRHHPLTGFLFLGANIVFLPLLSYVVSTIGNEDPVALYSSDLDIITGRCDPQDHIISVLMWASLVQIAAVNTTAVVAGDDDKKGRNIGPPATVLLIQAIWTSYLTIDFLGKGYYSMQKWSLKAVAPEDVLILLPPFALTVAKLLIKYYAWYSARGSLAFGRNSHLIVGYMEQLKDESPHAELALPPLIVTGEDTTLVQKEPHGYSLKWLSNQADRTRIDNNGLVTIDKVWRLEDDIFLKSSVKQLKDLCFSFALFKLLRCRFASHTIAETSFIKAHNLLPHVLLQDGDDERAIEVIADELCFLHDYYYSSLPTSYSRSWLPILSISISLLSMGWSLFYILEITFANVGYASWDSWEWNDHRQIHCYMYCDTWIWLKYGSTYFDDAPVFLLAALVVLAEACFFLATITLEEEVTGRLLRCKCRLLKHWEDKMNQCSVFALHPSTTPVALLRRLIPLLYRKKVPRAVKTAILKPLRSPSYRPSNGVASLCTSLHLQAGNNPLSASSGVKGVASTMLVVHIATSILEERSEPHQPESAHETVATHLSHYCAYLVAYAPELLPDDNQWCKSLYKAVQKEAKHAIVVACRVGVALNPEGLTQALSAGSEVQHDLLKNGVELGRKLLKNGAELGKKLVELAEGEGEEVAWEVLANFWSEMILYAAPSDNVDAHAEAVARGGELITLIWALLTHLGVVSRPEAAPGMPNAPSDV</sequence>